<dbReference type="PANTHER" id="PTHR47582">
    <property type="entry name" value="P450, PUTATIVE (EUROFUNG)-RELATED"/>
    <property type="match status" value="1"/>
</dbReference>
<keyword evidence="6" id="KW-0349">Heme</keyword>
<dbReference type="InterPro" id="IPR036396">
    <property type="entry name" value="Cyt_P450_sf"/>
</dbReference>
<dbReference type="AlphaFoldDB" id="A0AA40CPQ7"/>
<dbReference type="GO" id="GO:0020037">
    <property type="term" value="F:heme binding"/>
    <property type="evidence" value="ECO:0007669"/>
    <property type="project" value="InterPro"/>
</dbReference>
<evidence type="ECO:0000256" key="5">
    <source>
        <dbReference type="ARBA" id="ARBA00023033"/>
    </source>
</evidence>
<gene>
    <name evidence="7" type="ORF">B0T16DRAFT_390950</name>
</gene>
<name>A0AA40CPQ7_9PEZI</name>
<keyword evidence="5" id="KW-0560">Oxidoreductase</keyword>
<comment type="cofactor">
    <cofactor evidence="1 6">
        <name>heme</name>
        <dbReference type="ChEBI" id="CHEBI:30413"/>
    </cofactor>
</comment>
<dbReference type="EMBL" id="JAULSV010000004">
    <property type="protein sequence ID" value="KAK0646535.1"/>
    <property type="molecule type" value="Genomic_DNA"/>
</dbReference>
<dbReference type="InterPro" id="IPR002403">
    <property type="entry name" value="Cyt_P450_E_grp-IV"/>
</dbReference>
<organism evidence="7 8">
    <name type="scientific">Cercophora newfieldiana</name>
    <dbReference type="NCBI Taxonomy" id="92897"/>
    <lineage>
        <taxon>Eukaryota</taxon>
        <taxon>Fungi</taxon>
        <taxon>Dikarya</taxon>
        <taxon>Ascomycota</taxon>
        <taxon>Pezizomycotina</taxon>
        <taxon>Sordariomycetes</taxon>
        <taxon>Sordariomycetidae</taxon>
        <taxon>Sordariales</taxon>
        <taxon>Lasiosphaeriaceae</taxon>
        <taxon>Cercophora</taxon>
    </lineage>
</organism>
<dbReference type="Gene3D" id="1.10.630.10">
    <property type="entry name" value="Cytochrome P450"/>
    <property type="match status" value="1"/>
</dbReference>
<evidence type="ECO:0000313" key="8">
    <source>
        <dbReference type="Proteomes" id="UP001174936"/>
    </source>
</evidence>
<evidence type="ECO:0000256" key="1">
    <source>
        <dbReference type="ARBA" id="ARBA00001971"/>
    </source>
</evidence>
<protein>
    <submittedName>
        <fullName evidence="7">Cytochrome P450</fullName>
    </submittedName>
</protein>
<dbReference type="PANTHER" id="PTHR47582:SF1">
    <property type="entry name" value="P450, PUTATIVE (EUROFUNG)-RELATED"/>
    <property type="match status" value="1"/>
</dbReference>
<keyword evidence="5" id="KW-0503">Monooxygenase</keyword>
<keyword evidence="8" id="KW-1185">Reference proteome</keyword>
<dbReference type="Proteomes" id="UP001174936">
    <property type="component" value="Unassembled WGS sequence"/>
</dbReference>
<feature type="binding site" description="axial binding residue" evidence="6">
    <location>
        <position position="454"/>
    </location>
    <ligand>
        <name>heme</name>
        <dbReference type="ChEBI" id="CHEBI:30413"/>
    </ligand>
    <ligandPart>
        <name>Fe</name>
        <dbReference type="ChEBI" id="CHEBI:18248"/>
    </ligandPart>
</feature>
<dbReference type="Pfam" id="PF00067">
    <property type="entry name" value="p450"/>
    <property type="match status" value="1"/>
</dbReference>
<dbReference type="GO" id="GO:0016705">
    <property type="term" value="F:oxidoreductase activity, acting on paired donors, with incorporation or reduction of molecular oxygen"/>
    <property type="evidence" value="ECO:0007669"/>
    <property type="project" value="InterPro"/>
</dbReference>
<keyword evidence="3 6" id="KW-0479">Metal-binding</keyword>
<evidence type="ECO:0000256" key="2">
    <source>
        <dbReference type="ARBA" id="ARBA00010617"/>
    </source>
</evidence>
<dbReference type="GO" id="GO:0005506">
    <property type="term" value="F:iron ion binding"/>
    <property type="evidence" value="ECO:0007669"/>
    <property type="project" value="InterPro"/>
</dbReference>
<keyword evidence="4 6" id="KW-0408">Iron</keyword>
<dbReference type="SUPFAM" id="SSF48264">
    <property type="entry name" value="Cytochrome P450"/>
    <property type="match status" value="1"/>
</dbReference>
<dbReference type="CDD" id="cd11040">
    <property type="entry name" value="CYP7_CYP8-like"/>
    <property type="match status" value="1"/>
</dbReference>
<proteinExistence type="inferred from homology"/>
<evidence type="ECO:0000313" key="7">
    <source>
        <dbReference type="EMBL" id="KAK0646535.1"/>
    </source>
</evidence>
<dbReference type="PRINTS" id="PR00465">
    <property type="entry name" value="EP450IV"/>
</dbReference>
<evidence type="ECO:0000256" key="6">
    <source>
        <dbReference type="PIRSR" id="PIRSR602403-1"/>
    </source>
</evidence>
<comment type="similarity">
    <text evidence="2">Belongs to the cytochrome P450 family.</text>
</comment>
<accession>A0AA40CPQ7</accession>
<evidence type="ECO:0000256" key="4">
    <source>
        <dbReference type="ARBA" id="ARBA00023004"/>
    </source>
</evidence>
<sequence>MSQLIDDALPRVNGTLGTNASPITITAAAILIPLLLLVLKKAYSPPLDPREPPLVRPWIPFVGHIISLARESNGYFFRLFRRNPHPICTLPMLGGKIYLINSPSLIAAAMRNRELSFDPFAIDFAEGLLGIERKYVDGLFATPGWVQTMTDTIHAALAGENVRAMKAACYREVAKTLNGYERGQTMEVANSYEWLALMVPRAFTRALFGEKNPFDDRSIQAVWDFDLGVAALALNVMPSVVAAEAYKARQVLWETLYPFYKAEHWRRDDVSPLMRMRGEKLTREGIPWDQLAKIEINIPWASVTNTVPDLFWLLVNIFSKPHILERFRAEAAELATMTIDTHGGRLGCIDADQLEKKTYINAVYWETHRLYNENLGNRRVMSDTTLRDPMDGQIYVLQKGINVQFVTGAPHRDPAIWGPDVDVYRPERWLEATPAEEKAMRSSLFPFGGGRNLCPGRAFAISESLGLMSALALGFEIDGAKVPDVTAPTPGGAMRRPVWGSVDPSIRIRRRSGFEDVSWSFKLDK</sequence>
<reference evidence="7" key="1">
    <citation type="submission" date="2023-06" db="EMBL/GenBank/DDBJ databases">
        <title>Genome-scale phylogeny and comparative genomics of the fungal order Sordariales.</title>
        <authorList>
            <consortium name="Lawrence Berkeley National Laboratory"/>
            <person name="Hensen N."/>
            <person name="Bonometti L."/>
            <person name="Westerberg I."/>
            <person name="Brannstrom I.O."/>
            <person name="Guillou S."/>
            <person name="Cros-Aarteil S."/>
            <person name="Calhoun S."/>
            <person name="Haridas S."/>
            <person name="Kuo A."/>
            <person name="Mondo S."/>
            <person name="Pangilinan J."/>
            <person name="Riley R."/>
            <person name="Labutti K."/>
            <person name="Andreopoulos B."/>
            <person name="Lipzen A."/>
            <person name="Chen C."/>
            <person name="Yanf M."/>
            <person name="Daum C."/>
            <person name="Ng V."/>
            <person name="Clum A."/>
            <person name="Steindorff A."/>
            <person name="Ohm R."/>
            <person name="Martin F."/>
            <person name="Silar P."/>
            <person name="Natvig D."/>
            <person name="Lalanne C."/>
            <person name="Gautier V."/>
            <person name="Ament-Velasquez S.L."/>
            <person name="Kruys A."/>
            <person name="Hutchinson M.I."/>
            <person name="Powell A.J."/>
            <person name="Barry K."/>
            <person name="Miller A.N."/>
            <person name="Grigoriev I.V."/>
            <person name="Debuchy R."/>
            <person name="Gladieux P."/>
            <person name="Thoren M.H."/>
            <person name="Johannesson H."/>
        </authorList>
    </citation>
    <scope>NUCLEOTIDE SEQUENCE</scope>
    <source>
        <strain evidence="7">SMH2532-1</strain>
    </source>
</reference>
<dbReference type="InterPro" id="IPR053007">
    <property type="entry name" value="CYP450_monoxygenase_sec-met"/>
</dbReference>
<comment type="caution">
    <text evidence="7">The sequence shown here is derived from an EMBL/GenBank/DDBJ whole genome shotgun (WGS) entry which is preliminary data.</text>
</comment>
<dbReference type="InterPro" id="IPR001128">
    <property type="entry name" value="Cyt_P450"/>
</dbReference>
<dbReference type="GO" id="GO:0004497">
    <property type="term" value="F:monooxygenase activity"/>
    <property type="evidence" value="ECO:0007669"/>
    <property type="project" value="UniProtKB-KW"/>
</dbReference>
<evidence type="ECO:0000256" key="3">
    <source>
        <dbReference type="ARBA" id="ARBA00022723"/>
    </source>
</evidence>